<protein>
    <recommendedName>
        <fullName evidence="4">Alpha amylase inhibitor</fullName>
    </recommendedName>
</protein>
<gene>
    <name evidence="2" type="ORF">SAMN05421869_113128</name>
</gene>
<evidence type="ECO:0000313" key="2">
    <source>
        <dbReference type="EMBL" id="SDJ96068.1"/>
    </source>
</evidence>
<evidence type="ECO:0008006" key="4">
    <source>
        <dbReference type="Google" id="ProtNLM"/>
    </source>
</evidence>
<feature type="signal peptide" evidence="1">
    <location>
        <begin position="1"/>
        <end position="28"/>
    </location>
</feature>
<feature type="chain" id="PRO_5011535142" description="Alpha amylase inhibitor" evidence="1">
    <location>
        <begin position="29"/>
        <end position="115"/>
    </location>
</feature>
<evidence type="ECO:0000256" key="1">
    <source>
        <dbReference type="SAM" id="SignalP"/>
    </source>
</evidence>
<reference evidence="2 3" key="1">
    <citation type="submission" date="2016-10" db="EMBL/GenBank/DDBJ databases">
        <authorList>
            <person name="de Groot N.N."/>
        </authorList>
    </citation>
    <scope>NUCLEOTIDE SEQUENCE [LARGE SCALE GENOMIC DNA]</scope>
    <source>
        <strain evidence="2 3">CGMCC 4.6533</strain>
    </source>
</reference>
<sequence length="115" mass="11311">MSLTAKGLIGGIATALLLTIGSASVALASPSSTSDGKVCVTEASSSQVLCVPGTPGVTSLVATISSASNGSSYAVRIRPAEGVSVSCLKPGGTVTYPQGFKISGIQVFRTATCVM</sequence>
<dbReference type="AlphaFoldDB" id="A0A1G8XZT6"/>
<accession>A0A1G8XZT6</accession>
<organism evidence="2 3">
    <name type="scientific">Nonomuraea jiangxiensis</name>
    <dbReference type="NCBI Taxonomy" id="633440"/>
    <lineage>
        <taxon>Bacteria</taxon>
        <taxon>Bacillati</taxon>
        <taxon>Actinomycetota</taxon>
        <taxon>Actinomycetes</taxon>
        <taxon>Streptosporangiales</taxon>
        <taxon>Streptosporangiaceae</taxon>
        <taxon>Nonomuraea</taxon>
    </lineage>
</organism>
<proteinExistence type="predicted"/>
<dbReference type="Proteomes" id="UP000199202">
    <property type="component" value="Unassembled WGS sequence"/>
</dbReference>
<name>A0A1G8XZT6_9ACTN</name>
<evidence type="ECO:0000313" key="3">
    <source>
        <dbReference type="Proteomes" id="UP000199202"/>
    </source>
</evidence>
<dbReference type="EMBL" id="FNDJ01000013">
    <property type="protein sequence ID" value="SDJ96068.1"/>
    <property type="molecule type" value="Genomic_DNA"/>
</dbReference>
<keyword evidence="1" id="KW-0732">Signal</keyword>
<keyword evidence="3" id="KW-1185">Reference proteome</keyword>